<dbReference type="SUPFAM" id="SSF54197">
    <property type="entry name" value="HIT-like"/>
    <property type="match status" value="1"/>
</dbReference>
<protein>
    <recommendedName>
        <fullName evidence="3">HIT domain-containing protein</fullName>
    </recommendedName>
</protein>
<keyword evidence="2" id="KW-1185">Reference proteome</keyword>
<sequence>MTNRAISDRVARIRAGEDPQCLSRMASGWAILGKFQPDAIQGCCMLLPDPVVASPNDLSAEQRGQFFTDLVRIGDAILEVTGAERINYLVLCNQVPELHGHCIPRFAAEDPVKRLLGPFEAYDFGAARVADALGQDRDLHAALRAALAG</sequence>
<accession>A0A518BN12</accession>
<evidence type="ECO:0000313" key="1">
    <source>
        <dbReference type="EMBL" id="QDU68347.1"/>
    </source>
</evidence>
<name>A0A518BN12_9BACT</name>
<dbReference type="KEGG" id="pbap:Pla133_34430"/>
<dbReference type="Proteomes" id="UP000316921">
    <property type="component" value="Chromosome"/>
</dbReference>
<dbReference type="EMBL" id="CP036287">
    <property type="protein sequence ID" value="QDU68347.1"/>
    <property type="molecule type" value="Genomic_DNA"/>
</dbReference>
<evidence type="ECO:0008006" key="3">
    <source>
        <dbReference type="Google" id="ProtNLM"/>
    </source>
</evidence>
<dbReference type="AlphaFoldDB" id="A0A518BN12"/>
<reference evidence="1 2" key="1">
    <citation type="submission" date="2019-02" db="EMBL/GenBank/DDBJ databases">
        <title>Deep-cultivation of Planctomycetes and their phenomic and genomic characterization uncovers novel biology.</title>
        <authorList>
            <person name="Wiegand S."/>
            <person name="Jogler M."/>
            <person name="Boedeker C."/>
            <person name="Pinto D."/>
            <person name="Vollmers J."/>
            <person name="Rivas-Marin E."/>
            <person name="Kohn T."/>
            <person name="Peeters S.H."/>
            <person name="Heuer A."/>
            <person name="Rast P."/>
            <person name="Oberbeckmann S."/>
            <person name="Bunk B."/>
            <person name="Jeske O."/>
            <person name="Meyerdierks A."/>
            <person name="Storesund J.E."/>
            <person name="Kallscheuer N."/>
            <person name="Luecker S."/>
            <person name="Lage O.M."/>
            <person name="Pohl T."/>
            <person name="Merkel B.J."/>
            <person name="Hornburger P."/>
            <person name="Mueller R.-W."/>
            <person name="Bruemmer F."/>
            <person name="Labrenz M."/>
            <person name="Spormann A.M."/>
            <person name="Op den Camp H."/>
            <person name="Overmann J."/>
            <person name="Amann R."/>
            <person name="Jetten M.S.M."/>
            <person name="Mascher T."/>
            <person name="Medema M.H."/>
            <person name="Devos D.P."/>
            <person name="Kaster A.-K."/>
            <person name="Ovreas L."/>
            <person name="Rohde M."/>
            <person name="Galperin M.Y."/>
            <person name="Jogler C."/>
        </authorList>
    </citation>
    <scope>NUCLEOTIDE SEQUENCE [LARGE SCALE GENOMIC DNA]</scope>
    <source>
        <strain evidence="1 2">Pla133</strain>
    </source>
</reference>
<dbReference type="InterPro" id="IPR036265">
    <property type="entry name" value="HIT-like_sf"/>
</dbReference>
<proteinExistence type="predicted"/>
<organism evidence="1 2">
    <name type="scientific">Engelhardtia mirabilis</name>
    <dbReference type="NCBI Taxonomy" id="2528011"/>
    <lineage>
        <taxon>Bacteria</taxon>
        <taxon>Pseudomonadati</taxon>
        <taxon>Planctomycetota</taxon>
        <taxon>Planctomycetia</taxon>
        <taxon>Planctomycetia incertae sedis</taxon>
        <taxon>Engelhardtia</taxon>
    </lineage>
</organism>
<dbReference type="RefSeq" id="WP_145067278.1">
    <property type="nucleotide sequence ID" value="NZ_CP036287.1"/>
</dbReference>
<gene>
    <name evidence="1" type="ORF">Pla133_34430</name>
</gene>
<dbReference type="Gene3D" id="3.30.428.10">
    <property type="entry name" value="HIT-like"/>
    <property type="match status" value="1"/>
</dbReference>
<evidence type="ECO:0000313" key="2">
    <source>
        <dbReference type="Proteomes" id="UP000316921"/>
    </source>
</evidence>